<dbReference type="PANTHER" id="PTHR11042:SF187">
    <property type="entry name" value="EUKARYOTIC TRANSLATION INITIATION FACTOR 2-ALPHA KINASE 2"/>
    <property type="match status" value="1"/>
</dbReference>
<dbReference type="InterPro" id="IPR000719">
    <property type="entry name" value="Prot_kinase_dom"/>
</dbReference>
<evidence type="ECO:0000256" key="1">
    <source>
        <dbReference type="ARBA" id="ARBA00022679"/>
    </source>
</evidence>
<feature type="domain" description="Protein kinase" evidence="6">
    <location>
        <begin position="68"/>
        <end position="336"/>
    </location>
</feature>
<comment type="similarity">
    <text evidence="5">Belongs to the protein kinase superfamily. Ser/Thr protein kinase family. GCN2 subfamily.</text>
</comment>
<dbReference type="PROSITE" id="PS00108">
    <property type="entry name" value="PROTEIN_KINASE_ST"/>
    <property type="match status" value="1"/>
</dbReference>
<dbReference type="AlphaFoldDB" id="A0A7R9KXP1"/>
<keyword evidence="2" id="KW-0547">Nucleotide-binding</keyword>
<dbReference type="PROSITE" id="PS50011">
    <property type="entry name" value="PROTEIN_KINASE_DOM"/>
    <property type="match status" value="1"/>
</dbReference>
<dbReference type="SUPFAM" id="SSF56112">
    <property type="entry name" value="Protein kinase-like (PK-like)"/>
    <property type="match status" value="1"/>
</dbReference>
<evidence type="ECO:0000259" key="6">
    <source>
        <dbReference type="PROSITE" id="PS50011"/>
    </source>
</evidence>
<evidence type="ECO:0000313" key="8">
    <source>
        <dbReference type="Proteomes" id="UP000759131"/>
    </source>
</evidence>
<dbReference type="Gene3D" id="3.30.200.20">
    <property type="entry name" value="Phosphorylase Kinase, domain 1"/>
    <property type="match status" value="1"/>
</dbReference>
<gene>
    <name evidence="7" type="ORF">OSB1V03_LOCUS11397</name>
</gene>
<reference evidence="7" key="1">
    <citation type="submission" date="2020-11" db="EMBL/GenBank/DDBJ databases">
        <authorList>
            <person name="Tran Van P."/>
        </authorList>
    </citation>
    <scope>NUCLEOTIDE SEQUENCE</scope>
</reference>
<dbReference type="OrthoDB" id="341578at2759"/>
<evidence type="ECO:0000256" key="4">
    <source>
        <dbReference type="ARBA" id="ARBA00022840"/>
    </source>
</evidence>
<dbReference type="EMBL" id="OC863415">
    <property type="protein sequence ID" value="CAD7630986.1"/>
    <property type="molecule type" value="Genomic_DNA"/>
</dbReference>
<dbReference type="Proteomes" id="UP000759131">
    <property type="component" value="Unassembled WGS sequence"/>
</dbReference>
<keyword evidence="3" id="KW-0418">Kinase</keyword>
<dbReference type="InterPro" id="IPR011009">
    <property type="entry name" value="Kinase-like_dom_sf"/>
</dbReference>
<dbReference type="InterPro" id="IPR050339">
    <property type="entry name" value="CC_SR_Kinase"/>
</dbReference>
<keyword evidence="1" id="KW-0808">Transferase</keyword>
<dbReference type="GO" id="GO:0005524">
    <property type="term" value="F:ATP binding"/>
    <property type="evidence" value="ECO:0007669"/>
    <property type="project" value="UniProtKB-KW"/>
</dbReference>
<keyword evidence="8" id="KW-1185">Reference proteome</keyword>
<dbReference type="GO" id="GO:0004694">
    <property type="term" value="F:eukaryotic translation initiation factor 2alpha kinase activity"/>
    <property type="evidence" value="ECO:0007669"/>
    <property type="project" value="TreeGrafter"/>
</dbReference>
<protein>
    <recommendedName>
        <fullName evidence="6">Protein kinase domain-containing protein</fullName>
    </recommendedName>
</protein>
<evidence type="ECO:0000256" key="2">
    <source>
        <dbReference type="ARBA" id="ARBA00022741"/>
    </source>
</evidence>
<organism evidence="7">
    <name type="scientific">Medioppia subpectinata</name>
    <dbReference type="NCBI Taxonomy" id="1979941"/>
    <lineage>
        <taxon>Eukaryota</taxon>
        <taxon>Metazoa</taxon>
        <taxon>Ecdysozoa</taxon>
        <taxon>Arthropoda</taxon>
        <taxon>Chelicerata</taxon>
        <taxon>Arachnida</taxon>
        <taxon>Acari</taxon>
        <taxon>Acariformes</taxon>
        <taxon>Sarcoptiformes</taxon>
        <taxon>Oribatida</taxon>
        <taxon>Brachypylina</taxon>
        <taxon>Oppioidea</taxon>
        <taxon>Oppiidae</taxon>
        <taxon>Medioppia</taxon>
    </lineage>
</organism>
<dbReference type="PANTHER" id="PTHR11042">
    <property type="entry name" value="EUKARYOTIC TRANSLATION INITIATION FACTOR 2-ALPHA KINASE EIF2-ALPHA KINASE -RELATED"/>
    <property type="match status" value="1"/>
</dbReference>
<evidence type="ECO:0000256" key="5">
    <source>
        <dbReference type="ARBA" id="ARBA00037982"/>
    </source>
</evidence>
<dbReference type="Gene3D" id="1.10.510.10">
    <property type="entry name" value="Transferase(Phosphotransferase) domain 1"/>
    <property type="match status" value="1"/>
</dbReference>
<name>A0A7R9KXP1_9ACAR</name>
<keyword evidence="4" id="KW-0067">ATP-binding</keyword>
<evidence type="ECO:0000313" key="7">
    <source>
        <dbReference type="EMBL" id="CAD7630986.1"/>
    </source>
</evidence>
<proteinExistence type="inferred from homology"/>
<sequence length="352" mass="40375">MNEMTIITSNDIQIKSENTVSVMSFEEFREVLQPMASYSDTITPMGSNNGESQQLSQQLGNNFYHNTFDELDQIGRCGFGTVFKVRHKWDGFVYAVKKVTYPAEGSNGCQQRVLKEAQRLAKLSSQYVVKYHISWPEDNVLYIQMEYCPQSMRSVLADKGLAFGRQSAAEPMNAFEYFISCEIFKELLECVEYLHGLKPQVIHRDLKPENILIDTNFRHNRCVKLCDFGLATEHNPSRHTDTRNIHTLGAGTFAYMAPEVFNDPKYNHKSDIYSVGVIGKELFGIDFNVSQSFEANELAVKTCILCMSQTLVDMMAIVWRQRPECREVLAKHNEWSIDNRESQGIQFSVKYT</sequence>
<dbReference type="Pfam" id="PF00069">
    <property type="entry name" value="Pkinase"/>
    <property type="match status" value="1"/>
</dbReference>
<dbReference type="GO" id="GO:0005634">
    <property type="term" value="C:nucleus"/>
    <property type="evidence" value="ECO:0007669"/>
    <property type="project" value="TreeGrafter"/>
</dbReference>
<dbReference type="InterPro" id="IPR008271">
    <property type="entry name" value="Ser/Thr_kinase_AS"/>
</dbReference>
<dbReference type="SMART" id="SM00220">
    <property type="entry name" value="S_TKc"/>
    <property type="match status" value="1"/>
</dbReference>
<evidence type="ECO:0000256" key="3">
    <source>
        <dbReference type="ARBA" id="ARBA00022777"/>
    </source>
</evidence>
<accession>A0A7R9KXP1</accession>
<dbReference type="EMBL" id="CAJPIZ010008840">
    <property type="protein sequence ID" value="CAG2111416.1"/>
    <property type="molecule type" value="Genomic_DNA"/>
</dbReference>
<dbReference type="GO" id="GO:0005737">
    <property type="term" value="C:cytoplasm"/>
    <property type="evidence" value="ECO:0007669"/>
    <property type="project" value="TreeGrafter"/>
</dbReference>